<dbReference type="KEGG" id="vcn:VOLCADRAFT_55801"/>
<evidence type="ECO:0000256" key="3">
    <source>
        <dbReference type="ARBA" id="ARBA00023002"/>
    </source>
</evidence>
<feature type="non-terminal residue" evidence="6">
    <location>
        <position position="1"/>
    </location>
</feature>
<name>D8TJ91_VOLCA</name>
<keyword evidence="7" id="KW-1185">Reference proteome</keyword>
<evidence type="ECO:0000313" key="7">
    <source>
        <dbReference type="Proteomes" id="UP000001058"/>
    </source>
</evidence>
<comment type="similarity">
    <text evidence="1 5">Belongs to the glutathione peroxidase family.</text>
</comment>
<dbReference type="GO" id="GO:0004601">
    <property type="term" value="F:peroxidase activity"/>
    <property type="evidence" value="ECO:0007669"/>
    <property type="project" value="UniProtKB-KW"/>
</dbReference>
<dbReference type="GO" id="GO:0006979">
    <property type="term" value="P:response to oxidative stress"/>
    <property type="evidence" value="ECO:0007669"/>
    <property type="project" value="InterPro"/>
</dbReference>
<evidence type="ECO:0000256" key="5">
    <source>
        <dbReference type="RuleBase" id="RU000499"/>
    </source>
</evidence>
<dbReference type="PANTHER" id="PTHR11592:SF132">
    <property type="entry name" value="GLUTATHIONE PEROXIDASE 7, CHLOROPLASTIC-RELATED"/>
    <property type="match status" value="1"/>
</dbReference>
<keyword evidence="2 5" id="KW-0575">Peroxidase</keyword>
<dbReference type="EMBL" id="GL378324">
    <property type="protein sequence ID" value="EFJ52333.1"/>
    <property type="molecule type" value="Genomic_DNA"/>
</dbReference>
<dbReference type="GeneID" id="9617643"/>
<dbReference type="Gene3D" id="3.40.30.10">
    <property type="entry name" value="Glutaredoxin"/>
    <property type="match status" value="1"/>
</dbReference>
<feature type="active site" evidence="4">
    <location>
        <position position="25"/>
    </location>
</feature>
<evidence type="ECO:0000256" key="1">
    <source>
        <dbReference type="ARBA" id="ARBA00006926"/>
    </source>
</evidence>
<dbReference type="PIRSF" id="PIRSF000303">
    <property type="entry name" value="Glutathion_perox"/>
    <property type="match status" value="1"/>
</dbReference>
<protein>
    <recommendedName>
        <fullName evidence="5">Glutathione peroxidase</fullName>
    </recommendedName>
</protein>
<reference evidence="6 7" key="1">
    <citation type="journal article" date="2010" name="Science">
        <title>Genomic analysis of organismal complexity in the multicellular green alga Volvox carteri.</title>
        <authorList>
            <person name="Prochnik S.E."/>
            <person name="Umen J."/>
            <person name="Nedelcu A.M."/>
            <person name="Hallmann A."/>
            <person name="Miller S.M."/>
            <person name="Nishii I."/>
            <person name="Ferris P."/>
            <person name="Kuo A."/>
            <person name="Mitros T."/>
            <person name="Fritz-Laylin L.K."/>
            <person name="Hellsten U."/>
            <person name="Chapman J."/>
            <person name="Simakov O."/>
            <person name="Rensing S.A."/>
            <person name="Terry A."/>
            <person name="Pangilinan J."/>
            <person name="Kapitonov V."/>
            <person name="Jurka J."/>
            <person name="Salamov A."/>
            <person name="Shapiro H."/>
            <person name="Schmutz J."/>
            <person name="Grimwood J."/>
            <person name="Lindquist E."/>
            <person name="Lucas S."/>
            <person name="Grigoriev I.V."/>
            <person name="Schmitt R."/>
            <person name="Kirk D."/>
            <person name="Rokhsar D.S."/>
        </authorList>
    </citation>
    <scope>NUCLEOTIDE SEQUENCE [LARGE SCALE GENOMIC DNA]</scope>
    <source>
        <strain evidence="7">f. Nagariensis / Eve</strain>
    </source>
</reference>
<sequence length="173" mass="19377">IDGKVRPLSEFAGKVTLVVNVASACGYTDENYKGLMKVYEKYHPHGLEILGFPCNQVGRGRRKSGTEADIKNFCSSRYHVNFPMFSKVDVNGPNTHPVYQFLKRELPEWEGGGGSKGPGADLVWNFQKIFVDHEGRPVKRLYQAWDQNAVESEVYRLLREARQAGAATAQPTS</sequence>
<evidence type="ECO:0000256" key="2">
    <source>
        <dbReference type="ARBA" id="ARBA00022559"/>
    </source>
</evidence>
<dbReference type="eggNOG" id="KOG1651">
    <property type="taxonomic scope" value="Eukaryota"/>
</dbReference>
<dbReference type="OrthoDB" id="446890at2759"/>
<accession>D8TJ91</accession>
<dbReference type="SUPFAM" id="SSF52833">
    <property type="entry name" value="Thioredoxin-like"/>
    <property type="match status" value="1"/>
</dbReference>
<dbReference type="PRINTS" id="PR01011">
    <property type="entry name" value="GLUTPROXDASE"/>
</dbReference>
<dbReference type="RefSeq" id="XP_002946406.1">
    <property type="nucleotide sequence ID" value="XM_002946360.1"/>
</dbReference>
<dbReference type="AlphaFoldDB" id="D8TJ91"/>
<evidence type="ECO:0000313" key="6">
    <source>
        <dbReference type="EMBL" id="EFJ52333.1"/>
    </source>
</evidence>
<dbReference type="Pfam" id="PF00255">
    <property type="entry name" value="GSHPx"/>
    <property type="match status" value="1"/>
</dbReference>
<dbReference type="PROSITE" id="PS51355">
    <property type="entry name" value="GLUTATHIONE_PEROXID_3"/>
    <property type="match status" value="1"/>
</dbReference>
<dbReference type="InterPro" id="IPR036249">
    <property type="entry name" value="Thioredoxin-like_sf"/>
</dbReference>
<evidence type="ECO:0000256" key="4">
    <source>
        <dbReference type="PIRSR" id="PIRSR000303-1"/>
    </source>
</evidence>
<dbReference type="PANTHER" id="PTHR11592">
    <property type="entry name" value="GLUTATHIONE PEROXIDASE"/>
    <property type="match status" value="1"/>
</dbReference>
<dbReference type="Proteomes" id="UP000001058">
    <property type="component" value="Unassembled WGS sequence"/>
</dbReference>
<keyword evidence="3 5" id="KW-0560">Oxidoreductase</keyword>
<dbReference type="CDD" id="cd00340">
    <property type="entry name" value="GSH_Peroxidase"/>
    <property type="match status" value="1"/>
</dbReference>
<dbReference type="InterPro" id="IPR000889">
    <property type="entry name" value="Glutathione_peroxidase"/>
</dbReference>
<organism evidence="7">
    <name type="scientific">Volvox carteri f. nagariensis</name>
    <dbReference type="NCBI Taxonomy" id="3068"/>
    <lineage>
        <taxon>Eukaryota</taxon>
        <taxon>Viridiplantae</taxon>
        <taxon>Chlorophyta</taxon>
        <taxon>core chlorophytes</taxon>
        <taxon>Chlorophyceae</taxon>
        <taxon>CS clade</taxon>
        <taxon>Chlamydomonadales</taxon>
        <taxon>Volvocaceae</taxon>
        <taxon>Volvox</taxon>
    </lineage>
</organism>
<proteinExistence type="inferred from homology"/>
<gene>
    <name evidence="6" type="primary">gpx4</name>
    <name evidence="6" type="ORF">VOLCADRAFT_55801</name>
</gene>
<dbReference type="STRING" id="3068.D8TJ91"/>
<dbReference type="InParanoid" id="D8TJ91"/>